<dbReference type="Gene3D" id="1.10.1740.10">
    <property type="match status" value="1"/>
</dbReference>
<protein>
    <submittedName>
        <fullName evidence="4">RNA polymerase sigma-70 factor</fullName>
    </submittedName>
</protein>
<reference evidence="4 5" key="1">
    <citation type="submission" date="2019-07" db="EMBL/GenBank/DDBJ databases">
        <authorList>
            <person name="Kim J.K."/>
            <person name="Cheong H.-M."/>
            <person name="Choi Y."/>
            <person name="Hwang K.J."/>
            <person name="Lee S."/>
            <person name="Choi C."/>
        </authorList>
    </citation>
    <scope>NUCLEOTIDE SEQUENCE [LARGE SCALE GENOMIC DNA]</scope>
    <source>
        <strain evidence="4 5">KS 22</strain>
    </source>
</reference>
<dbReference type="InterPro" id="IPR007627">
    <property type="entry name" value="RNA_pol_sigma70_r2"/>
</dbReference>
<proteinExistence type="predicted"/>
<dbReference type="PANTHER" id="PTHR30173:SF36">
    <property type="entry name" value="ECF RNA POLYMERASE SIGMA FACTOR SIGJ"/>
    <property type="match status" value="1"/>
</dbReference>
<name>A0A7G5C7A7_9BACL</name>
<accession>A0A7G5C7A7</accession>
<organism evidence="4 5">
    <name type="scientific">Cohnella cholangitidis</name>
    <dbReference type="NCBI Taxonomy" id="2598458"/>
    <lineage>
        <taxon>Bacteria</taxon>
        <taxon>Bacillati</taxon>
        <taxon>Bacillota</taxon>
        <taxon>Bacilli</taxon>
        <taxon>Bacillales</taxon>
        <taxon>Paenibacillaceae</taxon>
        <taxon>Cohnella</taxon>
    </lineage>
</organism>
<dbReference type="NCBIfam" id="NF007214">
    <property type="entry name" value="PRK09636.1"/>
    <property type="match status" value="1"/>
</dbReference>
<comment type="subunit">
    <text evidence="1">Interacts transiently with the RNA polymerase catalytic core formed by RpoA, RpoB, RpoC and RpoZ (2 alpha, 1 beta, 1 beta' and 1 omega subunit) to form the RNA polymerase holoenzyme that can initiate transcription.</text>
</comment>
<dbReference type="SUPFAM" id="SSF54427">
    <property type="entry name" value="NTF2-like"/>
    <property type="match status" value="1"/>
</dbReference>
<dbReference type="Gene3D" id="1.10.10.10">
    <property type="entry name" value="Winged helix-like DNA-binding domain superfamily/Winged helix DNA-binding domain"/>
    <property type="match status" value="1"/>
</dbReference>
<dbReference type="InterPro" id="IPR036388">
    <property type="entry name" value="WH-like_DNA-bd_sf"/>
</dbReference>
<dbReference type="Pfam" id="PF04542">
    <property type="entry name" value="Sigma70_r2"/>
    <property type="match status" value="1"/>
</dbReference>
<dbReference type="AlphaFoldDB" id="A0A7G5C7A7"/>
<keyword evidence="5" id="KW-1185">Reference proteome</keyword>
<evidence type="ECO:0000259" key="2">
    <source>
        <dbReference type="Pfam" id="PF04542"/>
    </source>
</evidence>
<dbReference type="InterPro" id="IPR013325">
    <property type="entry name" value="RNA_pol_sigma_r2"/>
</dbReference>
<evidence type="ECO:0000313" key="5">
    <source>
        <dbReference type="Proteomes" id="UP000515679"/>
    </source>
</evidence>
<dbReference type="NCBIfam" id="TIGR02957">
    <property type="entry name" value="SigX4"/>
    <property type="match status" value="1"/>
</dbReference>
<dbReference type="KEGG" id="cchl:FPL14_19515"/>
<dbReference type="EMBL" id="CP041969">
    <property type="protein sequence ID" value="QMV45091.1"/>
    <property type="molecule type" value="Genomic_DNA"/>
</dbReference>
<dbReference type="Proteomes" id="UP000515679">
    <property type="component" value="Chromosome"/>
</dbReference>
<dbReference type="NCBIfam" id="TIGR02937">
    <property type="entry name" value="sigma70-ECF"/>
    <property type="match status" value="1"/>
</dbReference>
<dbReference type="InterPro" id="IPR032710">
    <property type="entry name" value="NTF2-like_dom_sf"/>
</dbReference>
<dbReference type="GO" id="GO:0003677">
    <property type="term" value="F:DNA binding"/>
    <property type="evidence" value="ECO:0007669"/>
    <property type="project" value="InterPro"/>
</dbReference>
<dbReference type="InterPro" id="IPR014303">
    <property type="entry name" value="RNA_pol_sigma-70_ECF"/>
</dbReference>
<dbReference type="GO" id="GO:0016987">
    <property type="term" value="F:sigma factor activity"/>
    <property type="evidence" value="ECO:0007669"/>
    <property type="project" value="InterPro"/>
</dbReference>
<evidence type="ECO:0000313" key="4">
    <source>
        <dbReference type="EMBL" id="QMV45091.1"/>
    </source>
</evidence>
<dbReference type="Pfam" id="PF08281">
    <property type="entry name" value="Sigma70_r4_2"/>
    <property type="match status" value="1"/>
</dbReference>
<dbReference type="InterPro" id="IPR014284">
    <property type="entry name" value="RNA_pol_sigma-70_dom"/>
</dbReference>
<feature type="domain" description="RNA polymerase sigma-70 region 2" evidence="2">
    <location>
        <begin position="2"/>
        <end position="58"/>
    </location>
</feature>
<gene>
    <name evidence="4" type="ORF">FPL14_19515</name>
</gene>
<dbReference type="SUPFAM" id="SSF88659">
    <property type="entry name" value="Sigma3 and sigma4 domains of RNA polymerase sigma factors"/>
    <property type="match status" value="1"/>
</dbReference>
<dbReference type="GO" id="GO:0006352">
    <property type="term" value="P:DNA-templated transcription initiation"/>
    <property type="evidence" value="ECO:0007669"/>
    <property type="project" value="InterPro"/>
</dbReference>
<evidence type="ECO:0000256" key="1">
    <source>
        <dbReference type="ARBA" id="ARBA00011344"/>
    </source>
</evidence>
<dbReference type="SUPFAM" id="SSF88946">
    <property type="entry name" value="Sigma2 domain of RNA polymerase sigma factors"/>
    <property type="match status" value="1"/>
</dbReference>
<dbReference type="PANTHER" id="PTHR30173">
    <property type="entry name" value="SIGMA 19 FACTOR"/>
    <property type="match status" value="1"/>
</dbReference>
<sequence length="283" mass="31284">MFSIAYRMLGNVMDAEDIVQEVFLAWNANKPEQVQNIKSYLCKMVTNRCIDHIRSASKRREAYVGPWLPSPLLTDDPGEPDGPASIYLHKESLSTAYLLLLQQLSWIERAVFVLREVLQYDYDEIAEIVDKSSANCRQIFHRAKGAISGISSSSETGPPKSESLKRRIELFVHALTTGNSGQLVNILKADARLQSDGGGKVTAAIRPILGAERVSAFLFGIVGKATPDSSYRMVSVNGEPGIVTYAGKKPNSVMTFRIQDEEIADIYIVINPDKLLHLPDLSS</sequence>
<dbReference type="InterPro" id="IPR013324">
    <property type="entry name" value="RNA_pol_sigma_r3/r4-like"/>
</dbReference>
<feature type="domain" description="RNA polymerase sigma factor 70 region 4 type 2" evidence="3">
    <location>
        <begin position="96"/>
        <end position="145"/>
    </location>
</feature>
<evidence type="ECO:0000259" key="3">
    <source>
        <dbReference type="Pfam" id="PF08281"/>
    </source>
</evidence>
<dbReference type="InterPro" id="IPR052704">
    <property type="entry name" value="ECF_Sigma-70_Domain"/>
</dbReference>
<dbReference type="InterPro" id="IPR013249">
    <property type="entry name" value="RNA_pol_sigma70_r4_t2"/>
</dbReference>